<evidence type="ECO:0000313" key="1">
    <source>
        <dbReference type="EMBL" id="MBT0652621.1"/>
    </source>
</evidence>
<comment type="caution">
    <text evidence="1">The sequence shown here is derived from an EMBL/GenBank/DDBJ whole genome shotgun (WGS) entry which is preliminary data.</text>
</comment>
<evidence type="ECO:0000313" key="2">
    <source>
        <dbReference type="Proteomes" id="UP000756860"/>
    </source>
</evidence>
<dbReference type="Proteomes" id="UP000756860">
    <property type="component" value="Unassembled WGS sequence"/>
</dbReference>
<sequence>MIVERLIPVSDGIICLMQDDFTVPESLSDTDVEVSLKDFGAILTVKGNEVALPGAILEHFENAEGTSIYFYAVSPYELIPEYRGSITLRRDEVLKAKGAWDYFSRSP</sequence>
<accession>A0ABS5SDE0</accession>
<gene>
    <name evidence="1" type="ORF">KI810_06105</name>
</gene>
<dbReference type="EMBL" id="JAHCVK010000001">
    <property type="protein sequence ID" value="MBT0652621.1"/>
    <property type="molecule type" value="Genomic_DNA"/>
</dbReference>
<dbReference type="RefSeq" id="WP_214174553.1">
    <property type="nucleotide sequence ID" value="NZ_JAHCVK010000001.1"/>
</dbReference>
<protein>
    <submittedName>
        <fullName evidence="1">Uncharacterized protein</fullName>
    </submittedName>
</protein>
<proteinExistence type="predicted"/>
<reference evidence="1 2" key="1">
    <citation type="submission" date="2021-05" db="EMBL/GenBank/DDBJ databases">
        <title>The draft genome of Geobacter luticola JCM 17780.</title>
        <authorList>
            <person name="Xu Z."/>
            <person name="Masuda Y."/>
            <person name="Itoh H."/>
            <person name="Senoo K."/>
        </authorList>
    </citation>
    <scope>NUCLEOTIDE SEQUENCE [LARGE SCALE GENOMIC DNA]</scope>
    <source>
        <strain evidence="1 2">JCM 17780</strain>
    </source>
</reference>
<keyword evidence="2" id="KW-1185">Reference proteome</keyword>
<organism evidence="1 2">
    <name type="scientific">Geomobilimonas luticola</name>
    <dbReference type="NCBI Taxonomy" id="1114878"/>
    <lineage>
        <taxon>Bacteria</taxon>
        <taxon>Pseudomonadati</taxon>
        <taxon>Thermodesulfobacteriota</taxon>
        <taxon>Desulfuromonadia</taxon>
        <taxon>Geobacterales</taxon>
        <taxon>Geobacteraceae</taxon>
        <taxon>Geomobilimonas</taxon>
    </lineage>
</organism>
<name>A0ABS5SDE0_9BACT</name>